<gene>
    <name evidence="1" type="ORF">QBC47DRAFT_347854</name>
</gene>
<name>A0AAJ0BBM8_9PEZI</name>
<dbReference type="EMBL" id="MU839837">
    <property type="protein sequence ID" value="KAK1753772.1"/>
    <property type="molecule type" value="Genomic_DNA"/>
</dbReference>
<reference evidence="1" key="1">
    <citation type="submission" date="2023-06" db="EMBL/GenBank/DDBJ databases">
        <title>Genome-scale phylogeny and comparative genomics of the fungal order Sordariales.</title>
        <authorList>
            <consortium name="Lawrence Berkeley National Laboratory"/>
            <person name="Hensen N."/>
            <person name="Bonometti L."/>
            <person name="Westerberg I."/>
            <person name="Brannstrom I.O."/>
            <person name="Guillou S."/>
            <person name="Cros-Aarteil S."/>
            <person name="Calhoun S."/>
            <person name="Haridas S."/>
            <person name="Kuo A."/>
            <person name="Mondo S."/>
            <person name="Pangilinan J."/>
            <person name="Riley R."/>
            <person name="Labutti K."/>
            <person name="Andreopoulos B."/>
            <person name="Lipzen A."/>
            <person name="Chen C."/>
            <person name="Yanf M."/>
            <person name="Daum C."/>
            <person name="Ng V."/>
            <person name="Clum A."/>
            <person name="Steindorff A."/>
            <person name="Ohm R."/>
            <person name="Martin F."/>
            <person name="Silar P."/>
            <person name="Natvig D."/>
            <person name="Lalanne C."/>
            <person name="Gautier V."/>
            <person name="Ament-Velasquez S.L."/>
            <person name="Kruys A."/>
            <person name="Hutchinson M.I."/>
            <person name="Powell A.J."/>
            <person name="Barry K."/>
            <person name="Miller A.N."/>
            <person name="Grigoriev I.V."/>
            <person name="Debuchy R."/>
            <person name="Gladieux P."/>
            <person name="Thoren M.H."/>
            <person name="Johannesson H."/>
        </authorList>
    </citation>
    <scope>NUCLEOTIDE SEQUENCE</scope>
    <source>
        <strain evidence="1">PSN4</strain>
    </source>
</reference>
<keyword evidence="2" id="KW-1185">Reference proteome</keyword>
<organism evidence="1 2">
    <name type="scientific">Echria macrotheca</name>
    <dbReference type="NCBI Taxonomy" id="438768"/>
    <lineage>
        <taxon>Eukaryota</taxon>
        <taxon>Fungi</taxon>
        <taxon>Dikarya</taxon>
        <taxon>Ascomycota</taxon>
        <taxon>Pezizomycotina</taxon>
        <taxon>Sordariomycetes</taxon>
        <taxon>Sordariomycetidae</taxon>
        <taxon>Sordariales</taxon>
        <taxon>Schizotheciaceae</taxon>
        <taxon>Echria</taxon>
    </lineage>
</organism>
<evidence type="ECO:0000313" key="2">
    <source>
        <dbReference type="Proteomes" id="UP001239445"/>
    </source>
</evidence>
<comment type="caution">
    <text evidence="1">The sequence shown here is derived from an EMBL/GenBank/DDBJ whole genome shotgun (WGS) entry which is preliminary data.</text>
</comment>
<sequence>MASSEGLSLQGDLINAPSAALATSSLAQGLLRAVSADNVNPLALTQVQAIGACFQSNGDWAARAPDLLTRTPSARLNRLSAWIGWSKDDAPSFMSQTAGGRTASLLCLALGNLYAKERCGMILFDLSRDVLPAETQNSGLNQLGDVCMCLQNKLACLGFGNHLAAQLTHLRECFFESGQEYPRDLADTPTEEVMHAFLMGVRNALREENLSLYFSGSQCAGTLIALVLAICPEDVRVEVNGEMIMRGRRDTIVFSVTNEQDTTSRFSVEQSLRPNTRDFSRKYIIEGRHELNRQLSFSWDGFLSDQLDVAFAMHGLRPDNLLKPALATLVASAVITFSDQDWLGERVTGIYVIHFHEWILDLVRQWSHDILSDDERPPRICTSSGSSTVYAKTLEFPEIQNPWSIEYNLVDGRLRYGSDNYGFIICASVEKGSAKKLTRKKASKSVLPKGHPISASKIGEHSSLLMTLRPAFVEGQQALILRCIVTQSTSTVELNFRELHCGLMQLAPANSCEHDLASPLSVSSGALIKATSVIAPVAGGKDAIGITLTQRNGEAQFLCCTMSVRQLYQGDCCISCAVTQAKEMGYLAIIGGSPSTYLLDLGPNLNDQEQSSGTA</sequence>
<accession>A0AAJ0BBM8</accession>
<dbReference type="Proteomes" id="UP001239445">
    <property type="component" value="Unassembled WGS sequence"/>
</dbReference>
<dbReference type="AlphaFoldDB" id="A0AAJ0BBM8"/>
<protein>
    <submittedName>
        <fullName evidence="1">Uncharacterized protein</fullName>
    </submittedName>
</protein>
<proteinExistence type="predicted"/>
<evidence type="ECO:0000313" key="1">
    <source>
        <dbReference type="EMBL" id="KAK1753772.1"/>
    </source>
</evidence>